<evidence type="ECO:0000313" key="3">
    <source>
        <dbReference type="Proteomes" id="UP001634394"/>
    </source>
</evidence>
<comment type="caution">
    <text evidence="2">The sequence shown here is derived from an EMBL/GenBank/DDBJ whole genome shotgun (WGS) entry which is preliminary data.</text>
</comment>
<dbReference type="InterPro" id="IPR024810">
    <property type="entry name" value="MAB21L/cGLR"/>
</dbReference>
<dbReference type="InterPro" id="IPR046906">
    <property type="entry name" value="Mab-21_HhH/H2TH-like"/>
</dbReference>
<organism evidence="2 3">
    <name type="scientific">Sinanodonta woodiana</name>
    <name type="common">Chinese pond mussel</name>
    <name type="synonym">Anodonta woodiana</name>
    <dbReference type="NCBI Taxonomy" id="1069815"/>
    <lineage>
        <taxon>Eukaryota</taxon>
        <taxon>Metazoa</taxon>
        <taxon>Spiralia</taxon>
        <taxon>Lophotrochozoa</taxon>
        <taxon>Mollusca</taxon>
        <taxon>Bivalvia</taxon>
        <taxon>Autobranchia</taxon>
        <taxon>Heteroconchia</taxon>
        <taxon>Palaeoheterodonta</taxon>
        <taxon>Unionida</taxon>
        <taxon>Unionoidea</taxon>
        <taxon>Unionidae</taxon>
        <taxon>Unioninae</taxon>
        <taxon>Sinanodonta</taxon>
    </lineage>
</organism>
<dbReference type="Gene3D" id="1.10.1410.40">
    <property type="match status" value="1"/>
</dbReference>
<name>A0ABD3V0X0_SINWO</name>
<reference evidence="2 3" key="1">
    <citation type="submission" date="2024-11" db="EMBL/GenBank/DDBJ databases">
        <title>Chromosome-level genome assembly of the freshwater bivalve Anodonta woodiana.</title>
        <authorList>
            <person name="Chen X."/>
        </authorList>
    </citation>
    <scope>NUCLEOTIDE SEQUENCE [LARGE SCALE GENOMIC DNA]</scope>
    <source>
        <strain evidence="2">MN2024</strain>
        <tissue evidence="2">Gills</tissue>
    </source>
</reference>
<accession>A0ABD3V0X0</accession>
<keyword evidence="3" id="KW-1185">Reference proteome</keyword>
<dbReference type="Pfam" id="PF20266">
    <property type="entry name" value="Mab-21_C"/>
    <property type="match status" value="1"/>
</dbReference>
<evidence type="ECO:0000259" key="1">
    <source>
        <dbReference type="Pfam" id="PF20266"/>
    </source>
</evidence>
<evidence type="ECO:0000313" key="2">
    <source>
        <dbReference type="EMBL" id="KAL3855305.1"/>
    </source>
</evidence>
<sequence>MEGNIPAYYSNVSNRLFNVLDKVGLREDIRWKRINTMLHTEEIESMVSKVPCHIFGSQAEATTTQGLQSDIDMLACLPDTDVLQSIPSFETSKLTYIMVSDASTPPGYVKLQILDRDSSLPLLDVQSEGRSLDSFGRSVLCNRNFGSWSDTERHGPADKKIIDRSLSIDHVVALRVRFWPCRASHWGNRLYNYPSQENIVLIKQTGALLVPVGHPLSPESHLEWRISISYGEKLLVWQFNSTQYKCYVLLKMIKKHFVQPICGEKALSSYHCKTCVFYALQSTPSSLWQPDNMLLCVELCLRTLCQWVQIGYCPNYFIPEENMFHGKVYGHIQVQLLAVLQDLLRQEGKYFLRLSCDGIGQRLTRLCQISLLDSVNQVKDGVESMAFAVLTLNLEIEVARKMFACQDLDNKISFLTKICCTHTTTDPVLKMFFSSILGSNLASQCLAQDVINQERLNIAHELLALGCLSDVTSGRLKLAAFYLMQDKFVMAENVLHQIQEKYTYLVTDYNMYPREEALCKILENNLSASEFVRQYVAYPVSFCQSEIHCMPKALIMKMFLSRRSHIIDNCPPQCACVDPKVFLHYLKYQCYLRQGKASHKMAALDNMMRVVFYEGLKYRDSALNLLACCLMQEDMYINAWKVFCISIRLHSEHNAAIWQIAFLINDAFLLLRYRQ</sequence>
<feature type="domain" description="Mab-21-like HhH/H2TH-like" evidence="1">
    <location>
        <begin position="245"/>
        <end position="326"/>
    </location>
</feature>
<dbReference type="PANTHER" id="PTHR10656">
    <property type="entry name" value="CELL FATE DETERMINING PROTEIN MAB21-RELATED"/>
    <property type="match status" value="1"/>
</dbReference>
<dbReference type="AlphaFoldDB" id="A0ABD3V0X0"/>
<gene>
    <name evidence="2" type="ORF">ACJMK2_014521</name>
</gene>
<dbReference type="SMART" id="SM01265">
    <property type="entry name" value="Mab-21"/>
    <property type="match status" value="1"/>
</dbReference>
<dbReference type="PANTHER" id="PTHR10656:SF69">
    <property type="entry name" value="MAB-21-LIKE HHH_H2TH-LIKE DOMAIN-CONTAINING PROTEIN"/>
    <property type="match status" value="1"/>
</dbReference>
<dbReference type="Proteomes" id="UP001634394">
    <property type="component" value="Unassembled WGS sequence"/>
</dbReference>
<dbReference type="EMBL" id="JBJQND010000014">
    <property type="protein sequence ID" value="KAL3855305.1"/>
    <property type="molecule type" value="Genomic_DNA"/>
</dbReference>
<proteinExistence type="predicted"/>
<protein>
    <recommendedName>
        <fullName evidence="1">Mab-21-like HhH/H2TH-like domain-containing protein</fullName>
    </recommendedName>
</protein>